<evidence type="ECO:0000256" key="5">
    <source>
        <dbReference type="PROSITE-ProRule" id="PRU01161"/>
    </source>
</evidence>
<dbReference type="OrthoDB" id="431454at2759"/>
<dbReference type="SMART" id="SM00028">
    <property type="entry name" value="TPR"/>
    <property type="match status" value="14"/>
</dbReference>
<dbReference type="EMBL" id="ML179183">
    <property type="protein sequence ID" value="THU96155.1"/>
    <property type="molecule type" value="Genomic_DNA"/>
</dbReference>
<dbReference type="Pfam" id="PF01734">
    <property type="entry name" value="Patatin"/>
    <property type="match status" value="1"/>
</dbReference>
<keyword evidence="2 5" id="KW-0442">Lipid degradation</keyword>
<dbReference type="PANTHER" id="PTHR24185:SF1">
    <property type="entry name" value="CALCIUM-INDEPENDENT PHOSPHOLIPASE A2-GAMMA"/>
    <property type="match status" value="1"/>
</dbReference>
<feature type="active site" description="Proton acceptor" evidence="5">
    <location>
        <position position="205"/>
    </location>
</feature>
<feature type="repeat" description="TPR" evidence="4">
    <location>
        <begin position="1122"/>
        <end position="1155"/>
    </location>
</feature>
<dbReference type="SUPFAM" id="SSF52151">
    <property type="entry name" value="FabD/lysophospholipase-like"/>
    <property type="match status" value="1"/>
</dbReference>
<evidence type="ECO:0000259" key="7">
    <source>
        <dbReference type="PROSITE" id="PS51635"/>
    </source>
</evidence>
<protein>
    <recommendedName>
        <fullName evidence="7">PNPLA domain-containing protein</fullName>
    </recommendedName>
</protein>
<dbReference type="PROSITE" id="PS51635">
    <property type="entry name" value="PNPLA"/>
    <property type="match status" value="1"/>
</dbReference>
<evidence type="ECO:0000256" key="1">
    <source>
        <dbReference type="ARBA" id="ARBA00022801"/>
    </source>
</evidence>
<feature type="repeat" description="TPR" evidence="4">
    <location>
        <begin position="802"/>
        <end position="835"/>
    </location>
</feature>
<evidence type="ECO:0000256" key="2">
    <source>
        <dbReference type="ARBA" id="ARBA00022963"/>
    </source>
</evidence>
<feature type="repeat" description="TPR" evidence="4">
    <location>
        <begin position="882"/>
        <end position="915"/>
    </location>
</feature>
<dbReference type="GO" id="GO:0043531">
    <property type="term" value="F:ADP binding"/>
    <property type="evidence" value="ECO:0007669"/>
    <property type="project" value="InterPro"/>
</dbReference>
<feature type="repeat" description="TPR" evidence="4">
    <location>
        <begin position="1042"/>
        <end position="1075"/>
    </location>
</feature>
<evidence type="ECO:0000313" key="8">
    <source>
        <dbReference type="EMBL" id="THU96155.1"/>
    </source>
</evidence>
<keyword evidence="4" id="KW-0802">TPR repeat</keyword>
<feature type="repeat" description="TPR" evidence="4">
    <location>
        <begin position="1242"/>
        <end position="1275"/>
    </location>
</feature>
<reference evidence="8 9" key="1">
    <citation type="journal article" date="2019" name="Nat. Ecol. Evol.">
        <title>Megaphylogeny resolves global patterns of mushroom evolution.</title>
        <authorList>
            <person name="Varga T."/>
            <person name="Krizsan K."/>
            <person name="Foldi C."/>
            <person name="Dima B."/>
            <person name="Sanchez-Garcia M."/>
            <person name="Sanchez-Ramirez S."/>
            <person name="Szollosi G.J."/>
            <person name="Szarkandi J.G."/>
            <person name="Papp V."/>
            <person name="Albert L."/>
            <person name="Andreopoulos W."/>
            <person name="Angelini C."/>
            <person name="Antonin V."/>
            <person name="Barry K.W."/>
            <person name="Bougher N.L."/>
            <person name="Buchanan P."/>
            <person name="Buyck B."/>
            <person name="Bense V."/>
            <person name="Catcheside P."/>
            <person name="Chovatia M."/>
            <person name="Cooper J."/>
            <person name="Damon W."/>
            <person name="Desjardin D."/>
            <person name="Finy P."/>
            <person name="Geml J."/>
            <person name="Haridas S."/>
            <person name="Hughes K."/>
            <person name="Justo A."/>
            <person name="Karasinski D."/>
            <person name="Kautmanova I."/>
            <person name="Kiss B."/>
            <person name="Kocsube S."/>
            <person name="Kotiranta H."/>
            <person name="LaButti K.M."/>
            <person name="Lechner B.E."/>
            <person name="Liimatainen K."/>
            <person name="Lipzen A."/>
            <person name="Lukacs Z."/>
            <person name="Mihaltcheva S."/>
            <person name="Morgado L.N."/>
            <person name="Niskanen T."/>
            <person name="Noordeloos M.E."/>
            <person name="Ohm R.A."/>
            <person name="Ortiz-Santana B."/>
            <person name="Ovrebo C."/>
            <person name="Racz N."/>
            <person name="Riley R."/>
            <person name="Savchenko A."/>
            <person name="Shiryaev A."/>
            <person name="Soop K."/>
            <person name="Spirin V."/>
            <person name="Szebenyi C."/>
            <person name="Tomsovsky M."/>
            <person name="Tulloss R.E."/>
            <person name="Uehling J."/>
            <person name="Grigoriev I.V."/>
            <person name="Vagvolgyi C."/>
            <person name="Papp T."/>
            <person name="Martin F.M."/>
            <person name="Miettinen O."/>
            <person name="Hibbett D.S."/>
            <person name="Nagy L.G."/>
        </authorList>
    </citation>
    <scope>NUCLEOTIDE SEQUENCE [LARGE SCALE GENOMIC DNA]</scope>
    <source>
        <strain evidence="8 9">CBS 962.96</strain>
    </source>
</reference>
<sequence length="1394" mass="155088">MSDPPQANNPPVNLLSLDGGGIRGVSELIVLHEIMVRVRDKKNLSDLPKPCEHFHLIGGTSTGGLIAIMLGRLEMSTEQALAQYKALAGRIFGKKNQKSKGHDGGFKATTLEEEMKKLLQSCRGDPEALMCGDATGENEMGRAFVCAVPATNMRFPRIFRTYKLSGSSDPNCKIWQAARATTAAPTFFKRVSIPGVGGIEETFIDAGIRCNNPAEQVREEAKRLFGENRIVGVFVSIGTGHPGTIGLSKPDVFQRLLPSQLISTLKNIATDCESVADQLASRYGEREDSVYFRFNVTHGVGQISLEEWEKISEIVTHTRAYLQDSRISSYVDSVVQRLCGPSSYDTGVSLALLCGRIPRQTVGGEQVLELRSASYEPYESATMFGRDDEKCAVVTTLCKGHAHVIILGGGGMGKTTLALSALCDIEVIKKHPSRHFISCEGIYSLEALLPELANALRIRKRENLYDEVLTLLRRASNPIILCLDNFETIWEAEATVSPPPIEQFLSRISNIPMLSIILTLRGSQSPLNVPWSNNRCVLKVKPLDIDSSRHLFKNISGVATVDTYSEKLVEAVDGVPLAIKLLASIVQEGLETTETLWQAWEKECTKIVKYGNDRLSNLEISLQLSLYCPRMRQDPNAIDALAILSLLPDGLSKELLEEFQTHLPHDFSLRPSLATLQRVSLAYSNRTTNPERIQLLSPIRHFCLKNLPKREDLVAGVVGFYTQFLNVNWDYTDGTIYKAVVQELLNSHSVLYDVIKAEQVDPSLMQASINFTKWSLYIGNTAEDIIQLATFSKAELPLDARANCFSCLAEVFLKQNKFDEAEDLLKQAVELHQQANSVCGEAYDLRTLGDVFLGRSKLDEAEESLNRAVQLHQQAQDVLGEADDLRILGDVFLQHSKLDEAEESLNRALELHQQTHSVLGEAHVLGMLGGVFLQHSKLDEAEESLNQAMKLHQQTQDVQGEATDLRKLGEVFLQRSELDEAEKLLNRAVQLHQQVQDVLGEASDLQVLGEVFLRRSKLDEAEESLNRALELHQQVQDVCGEANDLRKLGEVFLRRSKLDEAKESLNRALELHQQAQDVLGEANALGMLGDVFLQCSKLDEAEESLNRALELHQQAHSVLGEAYDLQKLGDVFLGHSKLDEAEESLNRAVQLHQQAEDVFGEATDLQKLGEVFLQRGKLDEAEESLNRALELHQQAQDVFGEATDLQILGEILLRCSKLDEAKESLNRAVQLHQQVQNVLDEANDLQKLGDVFLRCSKLDGAEESLNRALELHQQTHSVLGEATDLCMLGDVFLRCSKLYEAEESLNRAVELYQQAHSVLGEANALAILGQVFLHQDKLDEAEELLNRALKLHRQTQDNLGEAYDLQILRDLSLRRSKLNVVTEVNENPGLYGSQ</sequence>
<dbReference type="Pfam" id="PF13424">
    <property type="entry name" value="TPR_12"/>
    <property type="match status" value="6"/>
</dbReference>
<dbReference type="InterPro" id="IPR016035">
    <property type="entry name" value="Acyl_Trfase/lysoPLipase"/>
</dbReference>
<evidence type="ECO:0000256" key="3">
    <source>
        <dbReference type="ARBA" id="ARBA00023098"/>
    </source>
</evidence>
<keyword evidence="9" id="KW-1185">Reference proteome</keyword>
<evidence type="ECO:0000313" key="9">
    <source>
        <dbReference type="Proteomes" id="UP000297245"/>
    </source>
</evidence>
<feature type="repeat" description="TPR" evidence="4">
    <location>
        <begin position="1322"/>
        <end position="1355"/>
    </location>
</feature>
<dbReference type="Gene3D" id="3.40.1090.10">
    <property type="entry name" value="Cytosolic phospholipase A2 catalytic domain"/>
    <property type="match status" value="1"/>
</dbReference>
<name>A0A4V4HFT2_DENBC</name>
<dbReference type="InterPro" id="IPR002641">
    <property type="entry name" value="PNPLA_dom"/>
</dbReference>
<feature type="domain" description="PNPLA" evidence="7">
    <location>
        <begin position="15"/>
        <end position="218"/>
    </location>
</feature>
<feature type="coiled-coil region" evidence="6">
    <location>
        <begin position="938"/>
        <end position="1248"/>
    </location>
</feature>
<dbReference type="CDD" id="cd07216">
    <property type="entry name" value="Pat17_PNPLA8_PNPLA9_like3"/>
    <property type="match status" value="1"/>
</dbReference>
<dbReference type="SUPFAM" id="SSF52540">
    <property type="entry name" value="P-loop containing nucleoside triphosphate hydrolases"/>
    <property type="match status" value="1"/>
</dbReference>
<dbReference type="Proteomes" id="UP000297245">
    <property type="component" value="Unassembled WGS sequence"/>
</dbReference>
<accession>A0A4V4HFT2</accession>
<dbReference type="PROSITE" id="PS50005">
    <property type="entry name" value="TPR"/>
    <property type="match status" value="12"/>
</dbReference>
<evidence type="ECO:0000256" key="4">
    <source>
        <dbReference type="PROSITE-ProRule" id="PRU00339"/>
    </source>
</evidence>
<feature type="repeat" description="TPR" evidence="4">
    <location>
        <begin position="962"/>
        <end position="995"/>
    </location>
</feature>
<evidence type="ECO:0000256" key="6">
    <source>
        <dbReference type="SAM" id="Coils"/>
    </source>
</evidence>
<dbReference type="InterPro" id="IPR011990">
    <property type="entry name" value="TPR-like_helical_dom_sf"/>
</dbReference>
<comment type="caution">
    <text evidence="5">Lacks conserved residue(s) required for the propagation of feature annotation.</text>
</comment>
<dbReference type="GO" id="GO:0019369">
    <property type="term" value="P:arachidonate metabolic process"/>
    <property type="evidence" value="ECO:0007669"/>
    <property type="project" value="TreeGrafter"/>
</dbReference>
<feature type="short sequence motif" description="GXSXG" evidence="5">
    <location>
        <begin position="59"/>
        <end position="63"/>
    </location>
</feature>
<keyword evidence="1 5" id="KW-0378">Hydrolase</keyword>
<feature type="active site" description="Nucleophile" evidence="5">
    <location>
        <position position="61"/>
    </location>
</feature>
<dbReference type="InterPro" id="IPR027417">
    <property type="entry name" value="P-loop_NTPase"/>
</dbReference>
<keyword evidence="6" id="KW-0175">Coiled coil</keyword>
<dbReference type="SUPFAM" id="SSF48452">
    <property type="entry name" value="TPR-like"/>
    <property type="match status" value="3"/>
</dbReference>
<proteinExistence type="predicted"/>
<dbReference type="InterPro" id="IPR019734">
    <property type="entry name" value="TPR_rpt"/>
</dbReference>
<dbReference type="PANTHER" id="PTHR24185">
    <property type="entry name" value="CALCIUM-INDEPENDENT PHOSPHOLIPASE A2-GAMMA"/>
    <property type="match status" value="1"/>
</dbReference>
<dbReference type="GO" id="GO:0046486">
    <property type="term" value="P:glycerolipid metabolic process"/>
    <property type="evidence" value="ECO:0007669"/>
    <property type="project" value="UniProtKB-ARBA"/>
</dbReference>
<dbReference type="GO" id="GO:0047499">
    <property type="term" value="F:calcium-independent phospholipase A2 activity"/>
    <property type="evidence" value="ECO:0007669"/>
    <property type="project" value="TreeGrafter"/>
</dbReference>
<dbReference type="GO" id="GO:0016020">
    <property type="term" value="C:membrane"/>
    <property type="evidence" value="ECO:0007669"/>
    <property type="project" value="TreeGrafter"/>
</dbReference>
<feature type="short sequence motif" description="GXGXXG" evidence="5">
    <location>
        <begin position="19"/>
        <end position="24"/>
    </location>
</feature>
<dbReference type="Gene3D" id="3.40.50.300">
    <property type="entry name" value="P-loop containing nucleotide triphosphate hydrolases"/>
    <property type="match status" value="1"/>
</dbReference>
<feature type="repeat" description="TPR" evidence="4">
    <location>
        <begin position="1162"/>
        <end position="1195"/>
    </location>
</feature>
<feature type="repeat" description="TPR" evidence="4">
    <location>
        <begin position="1082"/>
        <end position="1115"/>
    </location>
</feature>
<gene>
    <name evidence="8" type="ORF">K435DRAFT_839187</name>
</gene>
<feature type="repeat" description="TPR" evidence="4">
    <location>
        <begin position="1002"/>
        <end position="1035"/>
    </location>
</feature>
<keyword evidence="3 5" id="KW-0443">Lipid metabolism</keyword>
<dbReference type="GO" id="GO:0016042">
    <property type="term" value="P:lipid catabolic process"/>
    <property type="evidence" value="ECO:0007669"/>
    <property type="project" value="UniProtKB-UniRule"/>
</dbReference>
<dbReference type="Gene3D" id="1.25.40.10">
    <property type="entry name" value="Tetratricopeptide repeat domain"/>
    <property type="match status" value="4"/>
</dbReference>
<feature type="repeat" description="TPR" evidence="4">
    <location>
        <begin position="922"/>
        <end position="955"/>
    </location>
</feature>
<feature type="repeat" description="TPR" evidence="4">
    <location>
        <begin position="842"/>
        <end position="875"/>
    </location>
</feature>
<organism evidence="8 9">
    <name type="scientific">Dendrothele bispora (strain CBS 962.96)</name>
    <dbReference type="NCBI Taxonomy" id="1314807"/>
    <lineage>
        <taxon>Eukaryota</taxon>
        <taxon>Fungi</taxon>
        <taxon>Dikarya</taxon>
        <taxon>Basidiomycota</taxon>
        <taxon>Agaricomycotina</taxon>
        <taxon>Agaricomycetes</taxon>
        <taxon>Agaricomycetidae</taxon>
        <taxon>Agaricales</taxon>
        <taxon>Agaricales incertae sedis</taxon>
        <taxon>Dendrothele</taxon>
    </lineage>
</organism>